<dbReference type="PANTHER" id="PTHR37984">
    <property type="entry name" value="PROTEIN CBG26694"/>
    <property type="match status" value="1"/>
</dbReference>
<accession>A0AAV3Y237</accession>
<dbReference type="InterPro" id="IPR012337">
    <property type="entry name" value="RNaseH-like_sf"/>
</dbReference>
<sequence>MLLHWRKSGTPTSQDSQLQAVMTAITTGKWTANPLSTYKTLKDELSAHDGVILRQNRIVIPEVLQKQVVKLAHASHQGVVKTKQLIREKVWFPGIDKMVEDHLKGCLPCQASVNTPKQRDPLHMSPLPKRPWDELSVDFAGPFPTGEYLLIVIDDYSRFPEVEIVNSTSARSVTPKLNQIFARFGTPSVLKSDNGSPFNGEEFAFFAKKLGFHHRKITPLWPEANGEAERFVCSLNKFVHTCEAERSNWKQELPNFLRKYRATPHSSTKISPHEALTGRKMRTALPELVTIQRSKEGNITNNDLSAKTKQKRDADARRNTRQHHLQVGDAVLVQQPKQNKLSPPYNPAPYIVKDIKGSMVTVDNGHHSITRNSSFFKAVSRQEIEDPPLHDITDNDIRFETGQSDSHCDEPQSQPSQDQVLQGSPKPTHVLSQAGLQVERPCSPAVDEVPSSSPPSCLQAHSQTNDHPHTVTRSGRVVIPPNKYTC</sequence>
<dbReference type="AlphaFoldDB" id="A0AAV3Y237"/>
<dbReference type="Pfam" id="PF17921">
    <property type="entry name" value="Integrase_H2C2"/>
    <property type="match status" value="1"/>
</dbReference>
<evidence type="ECO:0000313" key="4">
    <source>
        <dbReference type="Proteomes" id="UP000735302"/>
    </source>
</evidence>
<dbReference type="InterPro" id="IPR050951">
    <property type="entry name" value="Retrovirus_Pol_polyprotein"/>
</dbReference>
<dbReference type="SUPFAM" id="SSF53098">
    <property type="entry name" value="Ribonuclease H-like"/>
    <property type="match status" value="1"/>
</dbReference>
<dbReference type="InterPro" id="IPR001584">
    <property type="entry name" value="Integrase_cat-core"/>
</dbReference>
<proteinExistence type="predicted"/>
<dbReference type="GO" id="GO:0003676">
    <property type="term" value="F:nucleic acid binding"/>
    <property type="evidence" value="ECO:0007669"/>
    <property type="project" value="InterPro"/>
</dbReference>
<feature type="region of interest" description="Disordered" evidence="1">
    <location>
        <begin position="386"/>
        <end position="475"/>
    </location>
</feature>
<organism evidence="3 4">
    <name type="scientific">Plakobranchus ocellatus</name>
    <dbReference type="NCBI Taxonomy" id="259542"/>
    <lineage>
        <taxon>Eukaryota</taxon>
        <taxon>Metazoa</taxon>
        <taxon>Spiralia</taxon>
        <taxon>Lophotrochozoa</taxon>
        <taxon>Mollusca</taxon>
        <taxon>Gastropoda</taxon>
        <taxon>Heterobranchia</taxon>
        <taxon>Euthyneura</taxon>
        <taxon>Panpulmonata</taxon>
        <taxon>Sacoglossa</taxon>
        <taxon>Placobranchoidea</taxon>
        <taxon>Plakobranchidae</taxon>
        <taxon>Plakobranchus</taxon>
    </lineage>
</organism>
<feature type="region of interest" description="Disordered" evidence="1">
    <location>
        <begin position="301"/>
        <end position="328"/>
    </location>
</feature>
<dbReference type="FunFam" id="3.30.420.10:FF:000063">
    <property type="entry name" value="Retrovirus-related Pol polyprotein from transposon 297-like Protein"/>
    <property type="match status" value="1"/>
</dbReference>
<evidence type="ECO:0000259" key="2">
    <source>
        <dbReference type="PROSITE" id="PS50994"/>
    </source>
</evidence>
<name>A0AAV3Y237_9GAST</name>
<evidence type="ECO:0000256" key="1">
    <source>
        <dbReference type="SAM" id="MobiDB-lite"/>
    </source>
</evidence>
<reference evidence="3 4" key="1">
    <citation type="journal article" date="2021" name="Elife">
        <title>Chloroplast acquisition without the gene transfer in kleptoplastic sea slugs, Plakobranchus ocellatus.</title>
        <authorList>
            <person name="Maeda T."/>
            <person name="Takahashi S."/>
            <person name="Yoshida T."/>
            <person name="Shimamura S."/>
            <person name="Takaki Y."/>
            <person name="Nagai Y."/>
            <person name="Toyoda A."/>
            <person name="Suzuki Y."/>
            <person name="Arimoto A."/>
            <person name="Ishii H."/>
            <person name="Satoh N."/>
            <person name="Nishiyama T."/>
            <person name="Hasebe M."/>
            <person name="Maruyama T."/>
            <person name="Minagawa J."/>
            <person name="Obokata J."/>
            <person name="Shigenobu S."/>
        </authorList>
    </citation>
    <scope>NUCLEOTIDE SEQUENCE [LARGE SCALE GENOMIC DNA]</scope>
</reference>
<evidence type="ECO:0000313" key="3">
    <source>
        <dbReference type="EMBL" id="GFN77008.1"/>
    </source>
</evidence>
<dbReference type="Gene3D" id="1.10.340.70">
    <property type="match status" value="1"/>
</dbReference>
<dbReference type="PANTHER" id="PTHR37984:SF11">
    <property type="entry name" value="INTEGRASE CATALYTIC DOMAIN-CONTAINING PROTEIN"/>
    <property type="match status" value="1"/>
</dbReference>
<protein>
    <submittedName>
        <fullName evidence="3">Transposon ty3-g Gag-Pol polyprotein</fullName>
    </submittedName>
</protein>
<feature type="compositionally biased region" description="Polar residues" evidence="1">
    <location>
        <begin position="450"/>
        <end position="463"/>
    </location>
</feature>
<feature type="compositionally biased region" description="Polar residues" evidence="1">
    <location>
        <begin position="401"/>
        <end position="422"/>
    </location>
</feature>
<dbReference type="Pfam" id="PF00665">
    <property type="entry name" value="rve"/>
    <property type="match status" value="1"/>
</dbReference>
<comment type="caution">
    <text evidence="3">The sequence shown here is derived from an EMBL/GenBank/DDBJ whole genome shotgun (WGS) entry which is preliminary data.</text>
</comment>
<dbReference type="Gene3D" id="3.30.420.10">
    <property type="entry name" value="Ribonuclease H-like superfamily/Ribonuclease H"/>
    <property type="match status" value="1"/>
</dbReference>
<dbReference type="InterPro" id="IPR036397">
    <property type="entry name" value="RNaseH_sf"/>
</dbReference>
<feature type="compositionally biased region" description="Basic and acidic residues" evidence="1">
    <location>
        <begin position="386"/>
        <end position="399"/>
    </location>
</feature>
<dbReference type="GO" id="GO:0015074">
    <property type="term" value="P:DNA integration"/>
    <property type="evidence" value="ECO:0007669"/>
    <property type="project" value="InterPro"/>
</dbReference>
<feature type="domain" description="Integrase catalytic" evidence="2">
    <location>
        <begin position="127"/>
        <end position="280"/>
    </location>
</feature>
<dbReference type="FunFam" id="1.10.340.70:FF:000003">
    <property type="entry name" value="Protein CBG25708"/>
    <property type="match status" value="1"/>
</dbReference>
<dbReference type="EMBL" id="BLXT01000430">
    <property type="protein sequence ID" value="GFN77008.1"/>
    <property type="molecule type" value="Genomic_DNA"/>
</dbReference>
<gene>
    <name evidence="3" type="ORF">PoB_000351400</name>
</gene>
<dbReference type="Proteomes" id="UP000735302">
    <property type="component" value="Unassembled WGS sequence"/>
</dbReference>
<keyword evidence="4" id="KW-1185">Reference proteome</keyword>
<dbReference type="InterPro" id="IPR041588">
    <property type="entry name" value="Integrase_H2C2"/>
</dbReference>
<dbReference type="PROSITE" id="PS50994">
    <property type="entry name" value="INTEGRASE"/>
    <property type="match status" value="1"/>
</dbReference>